<protein>
    <submittedName>
        <fullName evidence="2">Uncharacterized protein</fullName>
    </submittedName>
</protein>
<organism evidence="2 3">
    <name type="scientific">Letharia columbiana</name>
    <dbReference type="NCBI Taxonomy" id="112416"/>
    <lineage>
        <taxon>Eukaryota</taxon>
        <taxon>Fungi</taxon>
        <taxon>Dikarya</taxon>
        <taxon>Ascomycota</taxon>
        <taxon>Pezizomycotina</taxon>
        <taxon>Lecanoromycetes</taxon>
        <taxon>OSLEUM clade</taxon>
        <taxon>Lecanoromycetidae</taxon>
        <taxon>Lecanorales</taxon>
        <taxon>Lecanorineae</taxon>
        <taxon>Parmeliaceae</taxon>
        <taxon>Letharia</taxon>
    </lineage>
</organism>
<sequence length="105" mass="10591">MLTYDDEEATALAPFTATYPMQPRNPTGSPTVGASDALQLRARIAGPGPDGAATVLLANCGSDSSLAKRGSACVALETCSDGGFSAAGNHSADGAGDWDWDGEWG</sequence>
<dbReference type="OrthoDB" id="5795902at2759"/>
<proteinExistence type="predicted"/>
<keyword evidence="3" id="KW-1185">Reference proteome</keyword>
<dbReference type="RefSeq" id="XP_037167845.1">
    <property type="nucleotide sequence ID" value="XM_037304980.1"/>
</dbReference>
<feature type="region of interest" description="Disordered" evidence="1">
    <location>
        <begin position="86"/>
        <end position="105"/>
    </location>
</feature>
<feature type="compositionally biased region" description="Acidic residues" evidence="1">
    <location>
        <begin position="96"/>
        <end position="105"/>
    </location>
</feature>
<reference evidence="2 3" key="1">
    <citation type="journal article" date="2020" name="Genomics">
        <title>Complete, high-quality genomes from long-read metagenomic sequencing of two wolf lichen thalli reveals enigmatic genome architecture.</title>
        <authorList>
            <person name="McKenzie S.K."/>
            <person name="Walston R.F."/>
            <person name="Allen J.L."/>
        </authorList>
    </citation>
    <scope>NUCLEOTIDE SEQUENCE [LARGE SCALE GENOMIC DNA]</scope>
    <source>
        <strain evidence="2">WasteWater2</strain>
    </source>
</reference>
<evidence type="ECO:0000313" key="2">
    <source>
        <dbReference type="EMBL" id="KAF6238546.1"/>
    </source>
</evidence>
<evidence type="ECO:0000313" key="3">
    <source>
        <dbReference type="Proteomes" id="UP000578531"/>
    </source>
</evidence>
<gene>
    <name evidence="2" type="ORF">HO173_003051</name>
</gene>
<dbReference type="GeneID" id="59284720"/>
<comment type="caution">
    <text evidence="2">The sequence shown here is derived from an EMBL/GenBank/DDBJ whole genome shotgun (WGS) entry which is preliminary data.</text>
</comment>
<dbReference type="EMBL" id="JACCJC010000008">
    <property type="protein sequence ID" value="KAF6238546.1"/>
    <property type="molecule type" value="Genomic_DNA"/>
</dbReference>
<dbReference type="Proteomes" id="UP000578531">
    <property type="component" value="Unassembled WGS sequence"/>
</dbReference>
<name>A0A8H6G192_9LECA</name>
<accession>A0A8H6G192</accession>
<dbReference type="AlphaFoldDB" id="A0A8H6G192"/>
<evidence type="ECO:0000256" key="1">
    <source>
        <dbReference type="SAM" id="MobiDB-lite"/>
    </source>
</evidence>